<evidence type="ECO:0000313" key="3">
    <source>
        <dbReference type="Proteomes" id="UP000270296"/>
    </source>
</evidence>
<feature type="region of interest" description="Disordered" evidence="1">
    <location>
        <begin position="174"/>
        <end position="196"/>
    </location>
</feature>
<dbReference type="WBParaSite" id="SBAD_0000347901-mRNA-1">
    <property type="protein sequence ID" value="SBAD_0000347901-mRNA-1"/>
    <property type="gene ID" value="SBAD_0000347901"/>
</dbReference>
<name>A0A183II80_9BILA</name>
<keyword evidence="3" id="KW-1185">Reference proteome</keyword>
<evidence type="ECO:0000256" key="1">
    <source>
        <dbReference type="SAM" id="MobiDB-lite"/>
    </source>
</evidence>
<organism evidence="4">
    <name type="scientific">Soboliphyme baturini</name>
    <dbReference type="NCBI Taxonomy" id="241478"/>
    <lineage>
        <taxon>Eukaryota</taxon>
        <taxon>Metazoa</taxon>
        <taxon>Ecdysozoa</taxon>
        <taxon>Nematoda</taxon>
        <taxon>Enoplea</taxon>
        <taxon>Dorylaimia</taxon>
        <taxon>Dioctophymatida</taxon>
        <taxon>Dioctophymatoidea</taxon>
        <taxon>Soboliphymatidae</taxon>
        <taxon>Soboliphyme</taxon>
    </lineage>
</organism>
<evidence type="ECO:0000313" key="2">
    <source>
        <dbReference type="EMBL" id="VDP00797.1"/>
    </source>
</evidence>
<gene>
    <name evidence="2" type="ORF">SBAD_LOCUS3325</name>
</gene>
<dbReference type="AlphaFoldDB" id="A0A183II80"/>
<feature type="compositionally biased region" description="Basic and acidic residues" evidence="1">
    <location>
        <begin position="175"/>
        <end position="189"/>
    </location>
</feature>
<feature type="compositionally biased region" description="Acidic residues" evidence="1">
    <location>
        <begin position="228"/>
        <end position="238"/>
    </location>
</feature>
<protein>
    <submittedName>
        <fullName evidence="4">Dentin sialophosphoprotein-like</fullName>
    </submittedName>
</protein>
<proteinExistence type="predicted"/>
<feature type="region of interest" description="Disordered" evidence="1">
    <location>
        <begin position="219"/>
        <end position="238"/>
    </location>
</feature>
<sequence>MQTLSNEGASFDHMNFRSPNNTESCVRSYGDKFPIQLINAHLSTRDLQQLRKLFDGSKQRKTRQTAANTRKVYRPNYFLVGANQSFNIASKVYASRAYSFADTEAYRRKLASLFVYYPFLLPPSSKPVTCRRKSQRPWFVDASVQCSPNQRKEMIDQFRSMSIEVGSSLISEENANEKRAKEKISKNSEETDITSSVSKEYSTSFSSVPCVQVREIDEGVKEVKGETSNDEEDESEDGYASDFEAISLSNFSDDRENVLFDAVQDSRYVNGSLKRTVELVSRSVQVSENEVGLNAYSNSTDEDHYTSSFEVASQHSLMSCYPASQTIANEVVTNVKLPSAESIDSSVSGSYLITDLPSESQQSISTVIDFSRSISANSKDSLSSSLASFGKGVRKLQERLEVLRASEVTRSQQVSPSRDKSFS</sequence>
<reference evidence="2 3" key="2">
    <citation type="submission" date="2018-11" db="EMBL/GenBank/DDBJ databases">
        <authorList>
            <consortium name="Pathogen Informatics"/>
        </authorList>
    </citation>
    <scope>NUCLEOTIDE SEQUENCE [LARGE SCALE GENOMIC DNA]</scope>
</reference>
<dbReference type="EMBL" id="UZAM01007688">
    <property type="protein sequence ID" value="VDP00797.1"/>
    <property type="molecule type" value="Genomic_DNA"/>
</dbReference>
<evidence type="ECO:0000313" key="4">
    <source>
        <dbReference type="WBParaSite" id="SBAD_0000347901-mRNA-1"/>
    </source>
</evidence>
<dbReference type="Proteomes" id="UP000270296">
    <property type="component" value="Unassembled WGS sequence"/>
</dbReference>
<accession>A0A183II80</accession>
<reference evidence="4" key="1">
    <citation type="submission" date="2016-06" db="UniProtKB">
        <authorList>
            <consortium name="WormBaseParasite"/>
        </authorList>
    </citation>
    <scope>IDENTIFICATION</scope>
</reference>